<keyword evidence="12" id="KW-1185">Reference proteome</keyword>
<dbReference type="InterPro" id="IPR036890">
    <property type="entry name" value="HATPase_C_sf"/>
</dbReference>
<evidence type="ECO:0000256" key="4">
    <source>
        <dbReference type="ARBA" id="ARBA00022679"/>
    </source>
</evidence>
<dbReference type="CDD" id="cd00075">
    <property type="entry name" value="HATPase"/>
    <property type="match status" value="1"/>
</dbReference>
<dbReference type="SMART" id="SM00387">
    <property type="entry name" value="HATPase_c"/>
    <property type="match status" value="1"/>
</dbReference>
<dbReference type="eggNOG" id="COG1716">
    <property type="taxonomic scope" value="Bacteria"/>
</dbReference>
<dbReference type="SUPFAM" id="SSF47384">
    <property type="entry name" value="Homodimeric domain of signal transducing histidine kinase"/>
    <property type="match status" value="1"/>
</dbReference>
<dbReference type="Gene3D" id="2.60.200.20">
    <property type="match status" value="1"/>
</dbReference>
<dbReference type="AlphaFoldDB" id="B0BZ68"/>
<dbReference type="PANTHER" id="PTHR43711:SF26">
    <property type="entry name" value="SENSOR HISTIDINE KINASE RCSC"/>
    <property type="match status" value="1"/>
</dbReference>
<dbReference type="InterPro" id="IPR050736">
    <property type="entry name" value="Sensor_HK_Regulatory"/>
</dbReference>
<keyword evidence="6" id="KW-0902">Two-component regulatory system</keyword>
<evidence type="ECO:0000259" key="10">
    <source>
        <dbReference type="PROSITE" id="PS50113"/>
    </source>
</evidence>
<keyword evidence="7" id="KW-0175">Coiled coil</keyword>
<evidence type="ECO:0000256" key="1">
    <source>
        <dbReference type="ARBA" id="ARBA00000085"/>
    </source>
</evidence>
<dbReference type="FunFam" id="3.30.450.20:FF:000155">
    <property type="entry name" value="Sensor histidine kinase TodS"/>
    <property type="match status" value="1"/>
</dbReference>
<dbReference type="InterPro" id="IPR036097">
    <property type="entry name" value="HisK_dim/P_sf"/>
</dbReference>
<dbReference type="SUPFAM" id="SSF55785">
    <property type="entry name" value="PYP-like sensor domain (PAS domain)"/>
    <property type="match status" value="3"/>
</dbReference>
<evidence type="ECO:0000256" key="7">
    <source>
        <dbReference type="SAM" id="Coils"/>
    </source>
</evidence>
<dbReference type="Pfam" id="PF08448">
    <property type="entry name" value="PAS_4"/>
    <property type="match status" value="2"/>
</dbReference>
<dbReference type="InterPro" id="IPR003661">
    <property type="entry name" value="HisK_dim/P_dom"/>
</dbReference>
<evidence type="ECO:0000313" key="12">
    <source>
        <dbReference type="Proteomes" id="UP000000268"/>
    </source>
</evidence>
<dbReference type="Gene3D" id="1.10.287.130">
    <property type="match status" value="1"/>
</dbReference>
<evidence type="ECO:0000256" key="5">
    <source>
        <dbReference type="ARBA" id="ARBA00022777"/>
    </source>
</evidence>
<dbReference type="PROSITE" id="PS50006">
    <property type="entry name" value="FHA_DOMAIN"/>
    <property type="match status" value="1"/>
</dbReference>
<dbReference type="SMART" id="SM00091">
    <property type="entry name" value="PAS"/>
    <property type="match status" value="3"/>
</dbReference>
<dbReference type="EMBL" id="CP000828">
    <property type="protein sequence ID" value="ABW29513.1"/>
    <property type="molecule type" value="Genomic_DNA"/>
</dbReference>
<evidence type="ECO:0000256" key="2">
    <source>
        <dbReference type="ARBA" id="ARBA00012438"/>
    </source>
</evidence>
<keyword evidence="5 11" id="KW-0418">Kinase</keyword>
<feature type="coiled-coil region" evidence="7">
    <location>
        <begin position="405"/>
        <end position="439"/>
    </location>
</feature>
<feature type="domain" description="FHA" evidence="8">
    <location>
        <begin position="39"/>
        <end position="99"/>
    </location>
</feature>
<feature type="domain" description="PAC" evidence="10">
    <location>
        <begin position="351"/>
        <end position="403"/>
    </location>
</feature>
<sequence length="801" mass="90193">MQRELNSMVLTSPSTKVQHFLVVEDEQGKRTIPLMDSTCSIGRDLSNSIVIHSPSSSRQHALLMRVTMPDTDSHMFRLIDGNLQGKRSKNGLTVNGQACTSHDLKHGDEVIFGHDVRARYYMTNNISDVHYLESCASEDVTGFLSNLHNPMQTLTTADEMLTSSNEAAIVRLASFPELFSNPIIEVNLTGRITYLNPAAQAQFPKLRDEQSKHPILTGLVALICNDNDKFFVREVEIGNQVFEQSVHFIAESDLIRSYIVDITERKLTEAALQDSERRFRAIFNQTFQFSGLLKPDGTLLEANQTALDFGGLQLEDVIDRPVWLARWWTTSTDTQKRLKAAVLEAARGQFIRYEVAVLGARDVVATIDFSLKPVRDDNGDVVLLIFEGRDISDRKQVEAALQQAHSELEVRVQQRTAELKQSNEQLRSEIVERQRAEAALQSSVATNRALINAMPDWMFRFSADGIFVNYKDAPNTTLPLPTEEFLGKPLDQVFPQDTATSLMNCIKNALGSHEMQLFEYELDHDGNPLMFEARIAVSAENEVMAVIRDITERKRYEDDIRTALNKERELNELKSRFVAMTSHEFRTPLATILSSAELLEHYGHKWDDTRKLKHLNQIQQSVEHMTGLLNDVLLLGKAESGNLAFKPIPMQLTEFCKGLAEELQITTKTHEIVCRLQDQPAETRMDEKLLRHIFTNLLSNAIKYSPQGGTVDFDLVFEDNYAIFNVQDHGLGIPQSECDRVFNSFNRASNVGNISGTGLGLAIVKRSVDLHGGEISLTSQEKVGTTFTVQLPINQRVEQDG</sequence>
<keyword evidence="4" id="KW-0808">Transferase</keyword>
<protein>
    <recommendedName>
        <fullName evidence="2">histidine kinase</fullName>
        <ecNumber evidence="2">2.7.13.3</ecNumber>
    </recommendedName>
</protein>
<dbReference type="eggNOG" id="COG4191">
    <property type="taxonomic scope" value="Bacteria"/>
</dbReference>
<evidence type="ECO:0000256" key="3">
    <source>
        <dbReference type="ARBA" id="ARBA00022553"/>
    </source>
</evidence>
<accession>B0BZ68</accession>
<dbReference type="KEGG" id="amr:AM1_4537"/>
<dbReference type="InterPro" id="IPR004358">
    <property type="entry name" value="Sig_transdc_His_kin-like_C"/>
</dbReference>
<dbReference type="Proteomes" id="UP000000268">
    <property type="component" value="Chromosome"/>
</dbReference>
<dbReference type="InterPro" id="IPR035965">
    <property type="entry name" value="PAS-like_dom_sf"/>
</dbReference>
<dbReference type="eggNOG" id="COG2205">
    <property type="taxonomic scope" value="Bacteria"/>
</dbReference>
<dbReference type="InterPro" id="IPR003594">
    <property type="entry name" value="HATPase_dom"/>
</dbReference>
<dbReference type="FunFam" id="3.30.565.10:FF:000006">
    <property type="entry name" value="Sensor histidine kinase WalK"/>
    <property type="match status" value="1"/>
</dbReference>
<feature type="domain" description="Histidine kinase" evidence="9">
    <location>
        <begin position="580"/>
        <end position="795"/>
    </location>
</feature>
<dbReference type="SMART" id="SM00388">
    <property type="entry name" value="HisKA"/>
    <property type="match status" value="1"/>
</dbReference>
<name>B0BZ68_ACAM1</name>
<dbReference type="Gene3D" id="3.30.565.10">
    <property type="entry name" value="Histidine kinase-like ATPase, C-terminal domain"/>
    <property type="match status" value="1"/>
</dbReference>
<dbReference type="Pfam" id="PF00512">
    <property type="entry name" value="HisKA"/>
    <property type="match status" value="1"/>
</dbReference>
<dbReference type="Gene3D" id="3.30.450.20">
    <property type="entry name" value="PAS domain"/>
    <property type="match status" value="2"/>
</dbReference>
<gene>
    <name evidence="11" type="ordered locus">AM1_4537</name>
</gene>
<dbReference type="Pfam" id="PF02518">
    <property type="entry name" value="HATPase_c"/>
    <property type="match status" value="1"/>
</dbReference>
<dbReference type="CDD" id="cd00130">
    <property type="entry name" value="PAS"/>
    <property type="match status" value="2"/>
</dbReference>
<dbReference type="InterPro" id="IPR000253">
    <property type="entry name" value="FHA_dom"/>
</dbReference>
<dbReference type="InterPro" id="IPR008984">
    <property type="entry name" value="SMAD_FHA_dom_sf"/>
</dbReference>
<comment type="catalytic activity">
    <reaction evidence="1">
        <text>ATP + protein L-histidine = ADP + protein N-phospho-L-histidine.</text>
        <dbReference type="EC" id="2.7.13.3"/>
    </reaction>
</comment>
<dbReference type="EC" id="2.7.13.3" evidence="2"/>
<dbReference type="GO" id="GO:0000155">
    <property type="term" value="F:phosphorelay sensor kinase activity"/>
    <property type="evidence" value="ECO:0007669"/>
    <property type="project" value="InterPro"/>
</dbReference>
<proteinExistence type="predicted"/>
<evidence type="ECO:0000259" key="9">
    <source>
        <dbReference type="PROSITE" id="PS50109"/>
    </source>
</evidence>
<keyword evidence="3" id="KW-0597">Phosphoprotein</keyword>
<dbReference type="HOGENOM" id="CLU_418454_0_0_3"/>
<dbReference type="STRING" id="329726.AM1_4537"/>
<dbReference type="PROSITE" id="PS50113">
    <property type="entry name" value="PAC"/>
    <property type="match status" value="1"/>
</dbReference>
<dbReference type="SMART" id="SM00240">
    <property type="entry name" value="FHA"/>
    <property type="match status" value="1"/>
</dbReference>
<dbReference type="SUPFAM" id="SSF55874">
    <property type="entry name" value="ATPase domain of HSP90 chaperone/DNA topoisomerase II/histidine kinase"/>
    <property type="match status" value="1"/>
</dbReference>
<dbReference type="PRINTS" id="PR00344">
    <property type="entry name" value="BCTRLSENSOR"/>
</dbReference>
<dbReference type="InterPro" id="IPR000700">
    <property type="entry name" value="PAS-assoc_C"/>
</dbReference>
<dbReference type="InterPro" id="IPR000014">
    <property type="entry name" value="PAS"/>
</dbReference>
<dbReference type="InterPro" id="IPR013656">
    <property type="entry name" value="PAS_4"/>
</dbReference>
<dbReference type="SUPFAM" id="SSF49879">
    <property type="entry name" value="SMAD/FHA domain"/>
    <property type="match status" value="1"/>
</dbReference>
<organism evidence="11 12">
    <name type="scientific">Acaryochloris marina (strain MBIC 11017)</name>
    <dbReference type="NCBI Taxonomy" id="329726"/>
    <lineage>
        <taxon>Bacteria</taxon>
        <taxon>Bacillati</taxon>
        <taxon>Cyanobacteriota</taxon>
        <taxon>Cyanophyceae</taxon>
        <taxon>Acaryochloridales</taxon>
        <taxon>Acaryochloridaceae</taxon>
        <taxon>Acaryochloris</taxon>
    </lineage>
</organism>
<reference evidence="11 12" key="1">
    <citation type="journal article" date="2008" name="Proc. Natl. Acad. Sci. U.S.A.">
        <title>Niche adaptation and genome expansion in the chlorophyll d-producing cyanobacterium Acaryochloris marina.</title>
        <authorList>
            <person name="Swingley W.D."/>
            <person name="Chen M."/>
            <person name="Cheung P.C."/>
            <person name="Conrad A.L."/>
            <person name="Dejesa L.C."/>
            <person name="Hao J."/>
            <person name="Honchak B.M."/>
            <person name="Karbach L.E."/>
            <person name="Kurdoglu A."/>
            <person name="Lahiri S."/>
            <person name="Mastrian S.D."/>
            <person name="Miyashita H."/>
            <person name="Page L."/>
            <person name="Ramakrishna P."/>
            <person name="Satoh S."/>
            <person name="Sattley W.M."/>
            <person name="Shimada Y."/>
            <person name="Taylor H.L."/>
            <person name="Tomo T."/>
            <person name="Tsuchiya T."/>
            <person name="Wang Z.T."/>
            <person name="Raymond J."/>
            <person name="Mimuro M."/>
            <person name="Blankenship R.E."/>
            <person name="Touchman J.W."/>
        </authorList>
    </citation>
    <scope>NUCLEOTIDE SEQUENCE [LARGE SCALE GENOMIC DNA]</scope>
    <source>
        <strain evidence="12">MBIC 11017</strain>
    </source>
</reference>
<dbReference type="NCBIfam" id="TIGR00229">
    <property type="entry name" value="sensory_box"/>
    <property type="match status" value="2"/>
</dbReference>
<evidence type="ECO:0000256" key="6">
    <source>
        <dbReference type="ARBA" id="ARBA00023012"/>
    </source>
</evidence>
<evidence type="ECO:0000259" key="8">
    <source>
        <dbReference type="PROSITE" id="PS50006"/>
    </source>
</evidence>
<dbReference type="OrthoDB" id="436952at2"/>
<dbReference type="InterPro" id="IPR005467">
    <property type="entry name" value="His_kinase_dom"/>
</dbReference>
<dbReference type="PROSITE" id="PS50109">
    <property type="entry name" value="HIS_KIN"/>
    <property type="match status" value="1"/>
</dbReference>
<dbReference type="Pfam" id="PF00498">
    <property type="entry name" value="FHA"/>
    <property type="match status" value="1"/>
</dbReference>
<dbReference type="CDD" id="cd00082">
    <property type="entry name" value="HisKA"/>
    <property type="match status" value="1"/>
</dbReference>
<evidence type="ECO:0000313" key="11">
    <source>
        <dbReference type="EMBL" id="ABW29513.1"/>
    </source>
</evidence>
<dbReference type="PANTHER" id="PTHR43711">
    <property type="entry name" value="TWO-COMPONENT HISTIDINE KINASE"/>
    <property type="match status" value="1"/>
</dbReference>